<dbReference type="PROSITE" id="PS50048">
    <property type="entry name" value="ZN2_CY6_FUNGAL_2"/>
    <property type="match status" value="1"/>
</dbReference>
<dbReference type="GO" id="GO:0005634">
    <property type="term" value="C:nucleus"/>
    <property type="evidence" value="ECO:0007669"/>
    <property type="project" value="UniProtKB-SubCell"/>
</dbReference>
<dbReference type="InterPro" id="IPR021858">
    <property type="entry name" value="Fun_TF"/>
</dbReference>
<protein>
    <recommendedName>
        <fullName evidence="7">Zn(2)-C6 fungal-type domain-containing protein</fullName>
    </recommendedName>
</protein>
<feature type="region of interest" description="Disordered" evidence="6">
    <location>
        <begin position="61"/>
        <end position="94"/>
    </location>
</feature>
<dbReference type="GO" id="GO:0000981">
    <property type="term" value="F:DNA-binding transcription factor activity, RNA polymerase II-specific"/>
    <property type="evidence" value="ECO:0007669"/>
    <property type="project" value="InterPro"/>
</dbReference>
<dbReference type="GO" id="GO:0008270">
    <property type="term" value="F:zinc ion binding"/>
    <property type="evidence" value="ECO:0007669"/>
    <property type="project" value="InterPro"/>
</dbReference>
<evidence type="ECO:0000256" key="2">
    <source>
        <dbReference type="ARBA" id="ARBA00023015"/>
    </source>
</evidence>
<evidence type="ECO:0000313" key="8">
    <source>
        <dbReference type="EMBL" id="KAH8700294.1"/>
    </source>
</evidence>
<evidence type="ECO:0000256" key="6">
    <source>
        <dbReference type="SAM" id="MobiDB-lite"/>
    </source>
</evidence>
<dbReference type="GO" id="GO:0000976">
    <property type="term" value="F:transcription cis-regulatory region binding"/>
    <property type="evidence" value="ECO:0007669"/>
    <property type="project" value="TreeGrafter"/>
</dbReference>
<dbReference type="SMART" id="SM00066">
    <property type="entry name" value="GAL4"/>
    <property type="match status" value="1"/>
</dbReference>
<sequence>MVREFKQGSRPKRLAKRPKIKGCHECSRRRIDCDRGQPACQKCVSKGLECSGLGTIYRFHSGPQYKKKSNGSERTYNTDTDPRHPSSRIPNSSKCEGMNSNGISYSTTDAKQKAEVCVYASGINTNGLSNLGKCNKEPPKPFLNFNTLRPTEPAIRSLLKYFSQHIAPLAAIIDVGFNGYRDLIIPLAESDKLVQKAVALVSTNHLSMKLEGLVIPNAALYSEVFDELLFRSQNSDPSHETANLTATLLLLLSEMITGNVNFSVIYKMLRDFLFAAGDRLVLVSCQLDEFLRIQIQRFQLFVEPLLDETRGSLFVMMQTEDCLEFLRFCLTLHPEYQDQLGLLREMITLACDIYVHRAINDPPISSTSHLIKKFRQVTLDFEQRGSMIGCHVLSWPYFVAAAESVHLEDRTFFVHRLEIVCTTTGFQNIRGAIQQLQHIWECQGTTRWTSLLGGPTQVLIM</sequence>
<dbReference type="PANTHER" id="PTHR37534">
    <property type="entry name" value="TRANSCRIPTIONAL ACTIVATOR PROTEIN UGA3"/>
    <property type="match status" value="1"/>
</dbReference>
<dbReference type="InterPro" id="IPR036864">
    <property type="entry name" value="Zn2-C6_fun-type_DNA-bd_sf"/>
</dbReference>
<name>A0AAD4PZZ0_9EURO</name>
<dbReference type="EMBL" id="JAJTJA010000004">
    <property type="protein sequence ID" value="KAH8700294.1"/>
    <property type="molecule type" value="Genomic_DNA"/>
</dbReference>
<dbReference type="CDD" id="cd00067">
    <property type="entry name" value="GAL4"/>
    <property type="match status" value="1"/>
</dbReference>
<dbReference type="Gene3D" id="4.10.240.10">
    <property type="entry name" value="Zn(2)-C6 fungal-type DNA-binding domain"/>
    <property type="match status" value="1"/>
</dbReference>
<evidence type="ECO:0000259" key="7">
    <source>
        <dbReference type="PROSITE" id="PS50048"/>
    </source>
</evidence>
<evidence type="ECO:0000313" key="9">
    <source>
        <dbReference type="Proteomes" id="UP001201262"/>
    </source>
</evidence>
<keyword evidence="4" id="KW-0804">Transcription</keyword>
<dbReference type="Pfam" id="PF00172">
    <property type="entry name" value="Zn_clus"/>
    <property type="match status" value="1"/>
</dbReference>
<gene>
    <name evidence="8" type="ORF">BGW36DRAFT_446821</name>
</gene>
<feature type="domain" description="Zn(2)-C6 fungal-type" evidence="7">
    <location>
        <begin position="22"/>
        <end position="51"/>
    </location>
</feature>
<keyword evidence="5" id="KW-0539">Nucleus</keyword>
<dbReference type="PANTHER" id="PTHR37534:SF17">
    <property type="entry name" value="ZN(2)-C6 FUNGAL-TYPE DOMAIN-CONTAINING PROTEIN"/>
    <property type="match status" value="1"/>
</dbReference>
<keyword evidence="3" id="KW-0238">DNA-binding</keyword>
<reference evidence="8" key="1">
    <citation type="submission" date="2021-12" db="EMBL/GenBank/DDBJ databases">
        <title>Convergent genome expansion in fungi linked to evolution of root-endophyte symbiosis.</title>
        <authorList>
            <consortium name="DOE Joint Genome Institute"/>
            <person name="Ke Y.-H."/>
            <person name="Bonito G."/>
            <person name="Liao H.-L."/>
            <person name="Looney B."/>
            <person name="Rojas-Flechas A."/>
            <person name="Nash J."/>
            <person name="Hameed K."/>
            <person name="Schadt C."/>
            <person name="Martin F."/>
            <person name="Crous P.W."/>
            <person name="Miettinen O."/>
            <person name="Magnuson J.K."/>
            <person name="Labbe J."/>
            <person name="Jacobson D."/>
            <person name="Doktycz M.J."/>
            <person name="Veneault-Fourrey C."/>
            <person name="Kuo A."/>
            <person name="Mondo S."/>
            <person name="Calhoun S."/>
            <person name="Riley R."/>
            <person name="Ohm R."/>
            <person name="LaButti K."/>
            <person name="Andreopoulos B."/>
            <person name="Pangilinan J."/>
            <person name="Nolan M."/>
            <person name="Tritt A."/>
            <person name="Clum A."/>
            <person name="Lipzen A."/>
            <person name="Daum C."/>
            <person name="Barry K."/>
            <person name="Grigoriev I.V."/>
            <person name="Vilgalys R."/>
        </authorList>
    </citation>
    <scope>NUCLEOTIDE SEQUENCE</scope>
    <source>
        <strain evidence="8">PMI_201</strain>
    </source>
</reference>
<proteinExistence type="predicted"/>
<dbReference type="SUPFAM" id="SSF57701">
    <property type="entry name" value="Zn2/Cys6 DNA-binding domain"/>
    <property type="match status" value="1"/>
</dbReference>
<keyword evidence="2" id="KW-0805">Transcription regulation</keyword>
<dbReference type="GeneID" id="70251996"/>
<comment type="subcellular location">
    <subcellularLocation>
        <location evidence="1">Nucleus</location>
    </subcellularLocation>
</comment>
<dbReference type="GO" id="GO:0045944">
    <property type="term" value="P:positive regulation of transcription by RNA polymerase II"/>
    <property type="evidence" value="ECO:0007669"/>
    <property type="project" value="TreeGrafter"/>
</dbReference>
<comment type="caution">
    <text evidence="8">The sequence shown here is derived from an EMBL/GenBank/DDBJ whole genome shotgun (WGS) entry which is preliminary data.</text>
</comment>
<organism evidence="8 9">
    <name type="scientific">Talaromyces proteolyticus</name>
    <dbReference type="NCBI Taxonomy" id="1131652"/>
    <lineage>
        <taxon>Eukaryota</taxon>
        <taxon>Fungi</taxon>
        <taxon>Dikarya</taxon>
        <taxon>Ascomycota</taxon>
        <taxon>Pezizomycotina</taxon>
        <taxon>Eurotiomycetes</taxon>
        <taxon>Eurotiomycetidae</taxon>
        <taxon>Eurotiales</taxon>
        <taxon>Trichocomaceae</taxon>
        <taxon>Talaromyces</taxon>
        <taxon>Talaromyces sect. Bacilispori</taxon>
    </lineage>
</organism>
<dbReference type="Pfam" id="PF11951">
    <property type="entry name" value="Fungal_trans_2"/>
    <property type="match status" value="2"/>
</dbReference>
<dbReference type="InterPro" id="IPR001138">
    <property type="entry name" value="Zn2Cys6_DnaBD"/>
</dbReference>
<evidence type="ECO:0000256" key="3">
    <source>
        <dbReference type="ARBA" id="ARBA00023125"/>
    </source>
</evidence>
<evidence type="ECO:0000256" key="1">
    <source>
        <dbReference type="ARBA" id="ARBA00004123"/>
    </source>
</evidence>
<dbReference type="RefSeq" id="XP_046074000.1">
    <property type="nucleotide sequence ID" value="XM_046221709.1"/>
</dbReference>
<evidence type="ECO:0000256" key="5">
    <source>
        <dbReference type="ARBA" id="ARBA00023242"/>
    </source>
</evidence>
<accession>A0AAD4PZZ0</accession>
<dbReference type="PROSITE" id="PS00463">
    <property type="entry name" value="ZN2_CY6_FUNGAL_1"/>
    <property type="match status" value="1"/>
</dbReference>
<keyword evidence="9" id="KW-1185">Reference proteome</keyword>
<dbReference type="AlphaFoldDB" id="A0AAD4PZZ0"/>
<evidence type="ECO:0000256" key="4">
    <source>
        <dbReference type="ARBA" id="ARBA00023163"/>
    </source>
</evidence>
<dbReference type="Proteomes" id="UP001201262">
    <property type="component" value="Unassembled WGS sequence"/>
</dbReference>